<dbReference type="PANTHER" id="PTHR42847:SF4">
    <property type="entry name" value="ALKANESULFONATE MONOOXYGENASE-RELATED"/>
    <property type="match status" value="1"/>
</dbReference>
<keyword evidence="7" id="KW-1185">Reference proteome</keyword>
<organism evidence="6 7">
    <name type="scientific">Kribbella jiaozuonensis</name>
    <dbReference type="NCBI Taxonomy" id="2575441"/>
    <lineage>
        <taxon>Bacteria</taxon>
        <taxon>Bacillati</taxon>
        <taxon>Actinomycetota</taxon>
        <taxon>Actinomycetes</taxon>
        <taxon>Propionibacteriales</taxon>
        <taxon>Kribbellaceae</taxon>
        <taxon>Kribbella</taxon>
    </lineage>
</organism>
<proteinExistence type="predicted"/>
<keyword evidence="3 6" id="KW-0560">Oxidoreductase</keyword>
<dbReference type="InterPro" id="IPR019921">
    <property type="entry name" value="Lucif-like_OxRdtase_Rv2161c"/>
</dbReference>
<evidence type="ECO:0000256" key="2">
    <source>
        <dbReference type="ARBA" id="ARBA00022643"/>
    </source>
</evidence>
<dbReference type="Proteomes" id="UP000305836">
    <property type="component" value="Unassembled WGS sequence"/>
</dbReference>
<dbReference type="PANTHER" id="PTHR42847">
    <property type="entry name" value="ALKANESULFONATE MONOOXYGENASE"/>
    <property type="match status" value="1"/>
</dbReference>
<dbReference type="OrthoDB" id="4074025at2"/>
<dbReference type="GO" id="GO:0008726">
    <property type="term" value="F:alkanesulfonate monooxygenase activity"/>
    <property type="evidence" value="ECO:0007669"/>
    <property type="project" value="TreeGrafter"/>
</dbReference>
<dbReference type="EMBL" id="SZPZ01000001">
    <property type="protein sequence ID" value="TKK81483.1"/>
    <property type="molecule type" value="Genomic_DNA"/>
</dbReference>
<dbReference type="Gene3D" id="3.20.20.30">
    <property type="entry name" value="Luciferase-like domain"/>
    <property type="match status" value="1"/>
</dbReference>
<evidence type="ECO:0000259" key="5">
    <source>
        <dbReference type="Pfam" id="PF00296"/>
    </source>
</evidence>
<comment type="caution">
    <text evidence="6">The sequence shown here is derived from an EMBL/GenBank/DDBJ whole genome shotgun (WGS) entry which is preliminary data.</text>
</comment>
<reference evidence="6 7" key="1">
    <citation type="submission" date="2019-04" db="EMBL/GenBank/DDBJ databases">
        <title>Kribbella sp. NEAU-THZ 27 nov., a novel actinomycete isolated from soil.</title>
        <authorList>
            <person name="Duan L."/>
        </authorList>
    </citation>
    <scope>NUCLEOTIDE SEQUENCE [LARGE SCALE GENOMIC DNA]</scope>
    <source>
        <strain evidence="7">NEAU-THZ27</strain>
    </source>
</reference>
<keyword evidence="4" id="KW-0503">Monooxygenase</keyword>
<evidence type="ECO:0000313" key="7">
    <source>
        <dbReference type="Proteomes" id="UP000305836"/>
    </source>
</evidence>
<feature type="domain" description="Luciferase-like" evidence="5">
    <location>
        <begin position="11"/>
        <end position="233"/>
    </location>
</feature>
<dbReference type="InterPro" id="IPR036661">
    <property type="entry name" value="Luciferase-like_sf"/>
</dbReference>
<keyword evidence="2" id="KW-0288">FMN</keyword>
<dbReference type="SUPFAM" id="SSF51679">
    <property type="entry name" value="Bacterial luciferase-like"/>
    <property type="match status" value="1"/>
</dbReference>
<evidence type="ECO:0000256" key="4">
    <source>
        <dbReference type="ARBA" id="ARBA00023033"/>
    </source>
</evidence>
<dbReference type="NCBIfam" id="TIGR03619">
    <property type="entry name" value="F420_Rv2161c"/>
    <property type="match status" value="1"/>
</dbReference>
<keyword evidence="1" id="KW-0285">Flavoprotein</keyword>
<evidence type="ECO:0000313" key="6">
    <source>
        <dbReference type="EMBL" id="TKK81483.1"/>
    </source>
</evidence>
<sequence>MKFAVTYSTPGQGMDPERLVEFARHAEACGFEGLYVPEHVALYRGASLGGFELPTTLEYADPLDLLMYVAASTERLLLGTAVLLLPYHHPVTLAKRLATIDVLSKGRMRLLTVGLGSLPGEARAVGVDFATRGRRTDEAIDVLRLLWSGGADGVSYSGEFFEFEDLCSFPHPLAPLPIHIGGSSRAAARRAGRHGDGYFPGGALPPAERAAQWKLARETSGRDDLEYTRWASTDLAPAALASYERQGVTRLVINPQTPATLTTFAQRFSLY</sequence>
<dbReference type="InterPro" id="IPR050172">
    <property type="entry name" value="SsuD_RutA_monooxygenase"/>
</dbReference>
<dbReference type="Pfam" id="PF00296">
    <property type="entry name" value="Bac_luciferase"/>
    <property type="match status" value="1"/>
</dbReference>
<protein>
    <submittedName>
        <fullName evidence="6">TIGR03619 family F420-dependent LLM class oxidoreductase</fullName>
        <ecNumber evidence="6">1.-.-.-</ecNumber>
    </submittedName>
</protein>
<dbReference type="GO" id="GO:0046306">
    <property type="term" value="P:alkanesulfonate catabolic process"/>
    <property type="evidence" value="ECO:0007669"/>
    <property type="project" value="TreeGrafter"/>
</dbReference>
<evidence type="ECO:0000256" key="1">
    <source>
        <dbReference type="ARBA" id="ARBA00022630"/>
    </source>
</evidence>
<dbReference type="RefSeq" id="WP_137252195.1">
    <property type="nucleotide sequence ID" value="NZ_JBHSPQ010000004.1"/>
</dbReference>
<dbReference type="EC" id="1.-.-.-" evidence="6"/>
<accession>A0A4V5UY08</accession>
<dbReference type="AlphaFoldDB" id="A0A4V5UY08"/>
<gene>
    <name evidence="6" type="ORF">FDA38_01095</name>
</gene>
<evidence type="ECO:0000256" key="3">
    <source>
        <dbReference type="ARBA" id="ARBA00023002"/>
    </source>
</evidence>
<name>A0A4V5UY08_9ACTN</name>
<dbReference type="InterPro" id="IPR011251">
    <property type="entry name" value="Luciferase-like_dom"/>
</dbReference>